<name>A0A4U1B7Z3_9GAMM</name>
<dbReference type="RefSeq" id="WP_136734948.1">
    <property type="nucleotide sequence ID" value="NZ_SWDB01000009.1"/>
</dbReference>
<comment type="caution">
    <text evidence="3">The sequence shown here is derived from an EMBL/GenBank/DDBJ whole genome shotgun (WGS) entry which is preliminary data.</text>
</comment>
<dbReference type="Pfam" id="PF01425">
    <property type="entry name" value="Amidase"/>
    <property type="match status" value="1"/>
</dbReference>
<reference evidence="3 4" key="1">
    <citation type="submission" date="2019-04" db="EMBL/GenBank/DDBJ databases">
        <title>Thalassotalea guangxiensis sp. nov., isolated from sediment of the coastal wetland.</title>
        <authorList>
            <person name="Zheng S."/>
            <person name="Zhang D."/>
        </authorList>
    </citation>
    <scope>NUCLEOTIDE SEQUENCE [LARGE SCALE GENOMIC DNA]</scope>
    <source>
        <strain evidence="3 4">ZS-4</strain>
    </source>
</reference>
<dbReference type="EMBL" id="SWDB01000009">
    <property type="protein sequence ID" value="TKB46372.1"/>
    <property type="molecule type" value="Genomic_DNA"/>
</dbReference>
<dbReference type="Gene3D" id="3.90.1300.10">
    <property type="entry name" value="Amidase signature (AS) domain"/>
    <property type="match status" value="1"/>
</dbReference>
<dbReference type="GO" id="GO:0003824">
    <property type="term" value="F:catalytic activity"/>
    <property type="evidence" value="ECO:0007669"/>
    <property type="project" value="InterPro"/>
</dbReference>
<accession>A0A4U1B7Z3</accession>
<dbReference type="PANTHER" id="PTHR11895:SF7">
    <property type="entry name" value="GLUTAMYL-TRNA(GLN) AMIDOTRANSFERASE SUBUNIT A, MITOCHONDRIAL"/>
    <property type="match status" value="1"/>
</dbReference>
<dbReference type="PANTHER" id="PTHR11895">
    <property type="entry name" value="TRANSAMIDASE"/>
    <property type="match status" value="1"/>
</dbReference>
<sequence length="482" mass="53138">MDLHYISATELLNRYQDLSLSPIEVCDAYLRRINQLNDKVNAFTSLNPEVAMSNALQAKEDYHHGSFSALSGLQLAIKDETYIAGEPMTNGSLLLKDNIASTTDPAAEKLLTEKASVIGRTTTPEFSASSVTWSNLWGVSRNPWNLDVTCGGSSGGSAIAVASGMCSFANGTDIGGSIRIPAAMCGVYGYKPPHGRIAEISPYNIDPYCHHGVIARSVDDTFLAYQNMKGPHPLDSHSYIPDNFSISSALPDVRGMRIAVSTNLGFYQVEPDIIDNLLASVRLLKQAGATVEVVEIDWDERIIQTAKTHQRALMGKLMLQDYGAPEQRKVLTPYMRHYLDKVEQTTLDDVFQANQHLCEMWDKIAPVFARFDALLCPTVATSKVPADYDYSVDQLEINGRPVDASKGWFMTYPFNSLGQCPVMAMPNGMCTNQVPSSLQIVGRPYQEAPVFAIARYLEQAQPIRWYQDHFPSFQSVGLSGNN</sequence>
<dbReference type="OrthoDB" id="9811471at2"/>
<comment type="similarity">
    <text evidence="1">Belongs to the amidase family.</text>
</comment>
<dbReference type="InterPro" id="IPR036928">
    <property type="entry name" value="AS_sf"/>
</dbReference>
<dbReference type="InterPro" id="IPR023631">
    <property type="entry name" value="Amidase_dom"/>
</dbReference>
<feature type="domain" description="Amidase" evidence="2">
    <location>
        <begin position="24"/>
        <end position="449"/>
    </location>
</feature>
<dbReference type="Proteomes" id="UP000307999">
    <property type="component" value="Unassembled WGS sequence"/>
</dbReference>
<proteinExistence type="inferred from homology"/>
<dbReference type="AlphaFoldDB" id="A0A4U1B7Z3"/>
<dbReference type="InterPro" id="IPR000120">
    <property type="entry name" value="Amidase"/>
</dbReference>
<gene>
    <name evidence="3" type="ORF">E8M12_04780</name>
</gene>
<dbReference type="SUPFAM" id="SSF75304">
    <property type="entry name" value="Amidase signature (AS) enzymes"/>
    <property type="match status" value="1"/>
</dbReference>
<evidence type="ECO:0000256" key="1">
    <source>
        <dbReference type="ARBA" id="ARBA00009199"/>
    </source>
</evidence>
<evidence type="ECO:0000259" key="2">
    <source>
        <dbReference type="Pfam" id="PF01425"/>
    </source>
</evidence>
<keyword evidence="4" id="KW-1185">Reference proteome</keyword>
<organism evidence="3 4">
    <name type="scientific">Thalassotalea mangrovi</name>
    <dbReference type="NCBI Taxonomy" id="2572245"/>
    <lineage>
        <taxon>Bacteria</taxon>
        <taxon>Pseudomonadati</taxon>
        <taxon>Pseudomonadota</taxon>
        <taxon>Gammaproteobacteria</taxon>
        <taxon>Alteromonadales</taxon>
        <taxon>Colwelliaceae</taxon>
        <taxon>Thalassotalea</taxon>
    </lineage>
</organism>
<evidence type="ECO:0000313" key="4">
    <source>
        <dbReference type="Proteomes" id="UP000307999"/>
    </source>
</evidence>
<protein>
    <submittedName>
        <fullName evidence="3">Amidase</fullName>
    </submittedName>
</protein>
<evidence type="ECO:0000313" key="3">
    <source>
        <dbReference type="EMBL" id="TKB46372.1"/>
    </source>
</evidence>